<keyword evidence="5" id="KW-0808">Transferase</keyword>
<dbReference type="Gene3D" id="3.40.640.10">
    <property type="entry name" value="Type I PLP-dependent aspartate aminotransferase-like (Major domain)"/>
    <property type="match status" value="1"/>
</dbReference>
<evidence type="ECO:0000256" key="5">
    <source>
        <dbReference type="ARBA" id="ARBA00022679"/>
    </source>
</evidence>
<name>A0A381VVW3_9ZZZZ</name>
<organism evidence="8">
    <name type="scientific">marine metagenome</name>
    <dbReference type="NCBI Taxonomy" id="408172"/>
    <lineage>
        <taxon>unclassified sequences</taxon>
        <taxon>metagenomes</taxon>
        <taxon>ecological metagenomes</taxon>
    </lineage>
</organism>
<evidence type="ECO:0000256" key="3">
    <source>
        <dbReference type="ARBA" id="ARBA00011738"/>
    </source>
</evidence>
<evidence type="ECO:0000259" key="7">
    <source>
        <dbReference type="Pfam" id="PF00155"/>
    </source>
</evidence>
<dbReference type="PANTHER" id="PTHR42858:SF1">
    <property type="entry name" value="LD15494P"/>
    <property type="match status" value="1"/>
</dbReference>
<dbReference type="PANTHER" id="PTHR42858">
    <property type="entry name" value="AMINOTRANSFERASE"/>
    <property type="match status" value="1"/>
</dbReference>
<dbReference type="CDD" id="cd00609">
    <property type="entry name" value="AAT_like"/>
    <property type="match status" value="1"/>
</dbReference>
<keyword evidence="6" id="KW-0663">Pyridoxal phosphate</keyword>
<evidence type="ECO:0000256" key="6">
    <source>
        <dbReference type="ARBA" id="ARBA00022898"/>
    </source>
</evidence>
<evidence type="ECO:0000256" key="4">
    <source>
        <dbReference type="ARBA" id="ARBA00022576"/>
    </source>
</evidence>
<dbReference type="InterPro" id="IPR015422">
    <property type="entry name" value="PyrdxlP-dep_Trfase_small"/>
</dbReference>
<dbReference type="InterPro" id="IPR015424">
    <property type="entry name" value="PyrdxlP-dep_Trfase"/>
</dbReference>
<comment type="cofactor">
    <cofactor evidence="1">
        <name>pyridoxal 5'-phosphate</name>
        <dbReference type="ChEBI" id="CHEBI:597326"/>
    </cofactor>
</comment>
<feature type="domain" description="Aminotransferase class I/classII large" evidence="7">
    <location>
        <begin position="21"/>
        <end position="380"/>
    </location>
</feature>
<dbReference type="GO" id="GO:0030170">
    <property type="term" value="F:pyridoxal phosphate binding"/>
    <property type="evidence" value="ECO:0007669"/>
    <property type="project" value="InterPro"/>
</dbReference>
<keyword evidence="4" id="KW-0032">Aminotransferase</keyword>
<sequence length="388" mass="43478">VSDLSDRFLPSLLVDIKPGIIDLGWGHPSPYLHPLDDIKKASDRLFSQGDRDSLQYGASQGYGPFLESLAKFLNDQPGYQIETHPQELFLTAGASQGLDLACTLFAKSGDLVFVEEPTYFVIEKIFREHNLDVVGVPTDEDGMIVSDLRDKLESGMRPKFVYVIPTFQNPTGFSLSESRREELLVLAEEYDFFIFADEVYQLIYFDALPLPPMRAFDQYNRAISFGSFSKILAPGLRTGWIHAAEETVAKLSSSALAFSGGGFNQFGSVLIKHVIDLGLLEKNTNLLRKVYSDRSRLMGDALLKEFGSSVTYTCPKGGFYYWIQFPEGFDTQNFLSECEDQGVSYRPGNAFSESGKFARYLRLTFTLYEEAEIKEGVSRLGAAYKKVT</sequence>
<evidence type="ECO:0000256" key="2">
    <source>
        <dbReference type="ARBA" id="ARBA00007441"/>
    </source>
</evidence>
<comment type="subunit">
    <text evidence="3">Homodimer.</text>
</comment>
<dbReference type="InterPro" id="IPR015421">
    <property type="entry name" value="PyrdxlP-dep_Trfase_major"/>
</dbReference>
<evidence type="ECO:0000313" key="8">
    <source>
        <dbReference type="EMBL" id="SVA44424.1"/>
    </source>
</evidence>
<reference evidence="8" key="1">
    <citation type="submission" date="2018-05" db="EMBL/GenBank/DDBJ databases">
        <authorList>
            <person name="Lanie J.A."/>
            <person name="Ng W.-L."/>
            <person name="Kazmierczak K.M."/>
            <person name="Andrzejewski T.M."/>
            <person name="Davidsen T.M."/>
            <person name="Wayne K.J."/>
            <person name="Tettelin H."/>
            <person name="Glass J.I."/>
            <person name="Rusch D."/>
            <person name="Podicherti R."/>
            <person name="Tsui H.-C.T."/>
            <person name="Winkler M.E."/>
        </authorList>
    </citation>
    <scope>NUCLEOTIDE SEQUENCE</scope>
</reference>
<dbReference type="EMBL" id="UINC01009941">
    <property type="protein sequence ID" value="SVA44424.1"/>
    <property type="molecule type" value="Genomic_DNA"/>
</dbReference>
<dbReference type="Pfam" id="PF00155">
    <property type="entry name" value="Aminotran_1_2"/>
    <property type="match status" value="1"/>
</dbReference>
<gene>
    <name evidence="8" type="ORF">METZ01_LOCUS97278</name>
</gene>
<dbReference type="Gene3D" id="3.90.1150.10">
    <property type="entry name" value="Aspartate Aminotransferase, domain 1"/>
    <property type="match status" value="1"/>
</dbReference>
<comment type="similarity">
    <text evidence="2">Belongs to the class-I pyridoxal-phosphate-dependent aminotransferase family.</text>
</comment>
<dbReference type="InterPro" id="IPR004839">
    <property type="entry name" value="Aminotransferase_I/II_large"/>
</dbReference>
<dbReference type="FunFam" id="3.40.640.10:FF:000053">
    <property type="entry name" value="Aminotransferase, class I"/>
    <property type="match status" value="1"/>
</dbReference>
<accession>A0A381VVW3</accession>
<dbReference type="SUPFAM" id="SSF53383">
    <property type="entry name" value="PLP-dependent transferases"/>
    <property type="match status" value="1"/>
</dbReference>
<feature type="non-terminal residue" evidence="8">
    <location>
        <position position="1"/>
    </location>
</feature>
<evidence type="ECO:0000256" key="1">
    <source>
        <dbReference type="ARBA" id="ARBA00001933"/>
    </source>
</evidence>
<dbReference type="AlphaFoldDB" id="A0A381VVW3"/>
<protein>
    <recommendedName>
        <fullName evidence="7">Aminotransferase class I/classII large domain-containing protein</fullName>
    </recommendedName>
</protein>
<dbReference type="GO" id="GO:0047536">
    <property type="term" value="F:2-aminoadipate transaminase activity"/>
    <property type="evidence" value="ECO:0007669"/>
    <property type="project" value="TreeGrafter"/>
</dbReference>
<proteinExistence type="inferred from homology"/>